<evidence type="ECO:0000313" key="1">
    <source>
        <dbReference type="EMBL" id="QUE50638.1"/>
    </source>
</evidence>
<dbReference type="KEGG" id="lamb:KBB96_17465"/>
<name>A0A975IZ80_9BACT</name>
<gene>
    <name evidence="1" type="ORF">KBB96_17465</name>
</gene>
<sequence length="336" mass="37083">MEPLLTRVTIPNLDFKETSFEDALAFLRAKVNEAGEGTEKVNFVVEDSEGKLKDRQVTWLRLRNVSARTALRYLAPMYGARIRYDAHAVVISPLSGGEDTMAGASGRQQRADAALEKVRETQISKVTIPTVDFNEATLQDALEYLSTRADVATKDGAKVDFAVADQAALSRQIKWLRLKNVPLSTAIRCTLRQCGFEPRYDEQAIACVPLGPDVDNRTEQERMLEEAATRSREAKLAQVVIPKVHLDDASLEEALTFLANRIHEKAGDKLTVNFVIDDPGAALAARRIHNLQLREIPARDALAYLLGQCSATARYDPHMIVITPAKTATTSIGTPE</sequence>
<dbReference type="EMBL" id="CP073100">
    <property type="protein sequence ID" value="QUE50638.1"/>
    <property type="molecule type" value="Genomic_DNA"/>
</dbReference>
<keyword evidence="2" id="KW-1185">Reference proteome</keyword>
<proteinExistence type="predicted"/>
<evidence type="ECO:0000313" key="2">
    <source>
        <dbReference type="Proteomes" id="UP000676169"/>
    </source>
</evidence>
<dbReference type="AlphaFoldDB" id="A0A975IZ80"/>
<dbReference type="Proteomes" id="UP000676169">
    <property type="component" value="Chromosome"/>
</dbReference>
<dbReference type="RefSeq" id="WP_211630778.1">
    <property type="nucleotide sequence ID" value="NZ_CP073100.1"/>
</dbReference>
<reference evidence="1" key="1">
    <citation type="submission" date="2021-04" db="EMBL/GenBank/DDBJ databases">
        <title>Luteolibacter sp. 32A isolated from the skin of an Anderson's salamander (Ambystoma andersonii).</title>
        <authorList>
            <person name="Spergser J."/>
            <person name="Busse H.-J."/>
        </authorList>
    </citation>
    <scope>NUCLEOTIDE SEQUENCE</scope>
    <source>
        <strain evidence="1">32A</strain>
    </source>
</reference>
<organism evidence="1 2">
    <name type="scientific">Luteolibacter ambystomatis</name>
    <dbReference type="NCBI Taxonomy" id="2824561"/>
    <lineage>
        <taxon>Bacteria</taxon>
        <taxon>Pseudomonadati</taxon>
        <taxon>Verrucomicrobiota</taxon>
        <taxon>Verrucomicrobiia</taxon>
        <taxon>Verrucomicrobiales</taxon>
        <taxon>Verrucomicrobiaceae</taxon>
        <taxon>Luteolibacter</taxon>
    </lineage>
</organism>
<accession>A0A975IZ80</accession>
<protein>
    <submittedName>
        <fullName evidence="1">Uncharacterized protein</fullName>
    </submittedName>
</protein>